<feature type="transmembrane region" description="Helical" evidence="1">
    <location>
        <begin position="17"/>
        <end position="34"/>
    </location>
</feature>
<keyword evidence="3" id="KW-1185">Reference proteome</keyword>
<gene>
    <name evidence="2" type="ORF">PPRIM_AZ9-3.1.T0600210</name>
</gene>
<name>A0A8S1ME95_PARPR</name>
<comment type="caution">
    <text evidence="2">The sequence shown here is derived from an EMBL/GenBank/DDBJ whole genome shotgun (WGS) entry which is preliminary data.</text>
</comment>
<keyword evidence="1" id="KW-1133">Transmembrane helix</keyword>
<organism evidence="2 3">
    <name type="scientific">Paramecium primaurelia</name>
    <dbReference type="NCBI Taxonomy" id="5886"/>
    <lineage>
        <taxon>Eukaryota</taxon>
        <taxon>Sar</taxon>
        <taxon>Alveolata</taxon>
        <taxon>Ciliophora</taxon>
        <taxon>Intramacronucleata</taxon>
        <taxon>Oligohymenophorea</taxon>
        <taxon>Peniculida</taxon>
        <taxon>Parameciidae</taxon>
        <taxon>Paramecium</taxon>
    </lineage>
</organism>
<evidence type="ECO:0000256" key="1">
    <source>
        <dbReference type="SAM" id="Phobius"/>
    </source>
</evidence>
<dbReference type="EMBL" id="CAJJDM010000061">
    <property type="protein sequence ID" value="CAD8078707.1"/>
    <property type="molecule type" value="Genomic_DNA"/>
</dbReference>
<proteinExistence type="predicted"/>
<dbReference type="AlphaFoldDB" id="A0A8S1ME95"/>
<keyword evidence="1" id="KW-0472">Membrane</keyword>
<sequence length="147" mass="17599">MLSLYVQIEGLIDSMNIINKLFLIIQLVILTFLNQKFRTIFNHKVAQQLKLIIKMCQIMKKLYLIFNHQKIHQLIILGCLTERFDQTINSLHTLVKFNQLRRIYSIVRYFIKGIITSNSLRLNKFMRLIYFHKEMNKGQILKDLNSI</sequence>
<evidence type="ECO:0000313" key="2">
    <source>
        <dbReference type="EMBL" id="CAD8078707.1"/>
    </source>
</evidence>
<accession>A0A8S1ME95</accession>
<keyword evidence="1" id="KW-0812">Transmembrane</keyword>
<dbReference type="Proteomes" id="UP000688137">
    <property type="component" value="Unassembled WGS sequence"/>
</dbReference>
<protein>
    <recommendedName>
        <fullName evidence="4">Transmembrane protein</fullName>
    </recommendedName>
</protein>
<evidence type="ECO:0008006" key="4">
    <source>
        <dbReference type="Google" id="ProtNLM"/>
    </source>
</evidence>
<evidence type="ECO:0000313" key="3">
    <source>
        <dbReference type="Proteomes" id="UP000688137"/>
    </source>
</evidence>
<reference evidence="2" key="1">
    <citation type="submission" date="2021-01" db="EMBL/GenBank/DDBJ databases">
        <authorList>
            <consortium name="Genoscope - CEA"/>
            <person name="William W."/>
        </authorList>
    </citation>
    <scope>NUCLEOTIDE SEQUENCE</scope>
</reference>